<dbReference type="InParanoid" id="A0A2K1JE22"/>
<protein>
    <submittedName>
        <fullName evidence="1 2">Uncharacterized protein</fullName>
    </submittedName>
</protein>
<organism evidence="1">
    <name type="scientific">Physcomitrium patens</name>
    <name type="common">Spreading-leaved earth moss</name>
    <name type="synonym">Physcomitrella patens</name>
    <dbReference type="NCBI Taxonomy" id="3218"/>
    <lineage>
        <taxon>Eukaryota</taxon>
        <taxon>Viridiplantae</taxon>
        <taxon>Streptophyta</taxon>
        <taxon>Embryophyta</taxon>
        <taxon>Bryophyta</taxon>
        <taxon>Bryophytina</taxon>
        <taxon>Bryopsida</taxon>
        <taxon>Funariidae</taxon>
        <taxon>Funariales</taxon>
        <taxon>Funariaceae</taxon>
        <taxon>Physcomitrium</taxon>
    </lineage>
</organism>
<dbReference type="Gramene" id="Pp3c15_22020V3.1">
    <property type="protein sequence ID" value="PAC:32927742.CDS.1"/>
    <property type="gene ID" value="Pp3c15_22020"/>
</dbReference>
<reference evidence="1 3" key="1">
    <citation type="journal article" date="2008" name="Science">
        <title>The Physcomitrella genome reveals evolutionary insights into the conquest of land by plants.</title>
        <authorList>
            <person name="Rensing S."/>
            <person name="Lang D."/>
            <person name="Zimmer A."/>
            <person name="Terry A."/>
            <person name="Salamov A."/>
            <person name="Shapiro H."/>
            <person name="Nishiyama T."/>
            <person name="Perroud P.-F."/>
            <person name="Lindquist E."/>
            <person name="Kamisugi Y."/>
            <person name="Tanahashi T."/>
            <person name="Sakakibara K."/>
            <person name="Fujita T."/>
            <person name="Oishi K."/>
            <person name="Shin-I T."/>
            <person name="Kuroki Y."/>
            <person name="Toyoda A."/>
            <person name="Suzuki Y."/>
            <person name="Hashimoto A."/>
            <person name="Yamaguchi K."/>
            <person name="Sugano A."/>
            <person name="Kohara Y."/>
            <person name="Fujiyama A."/>
            <person name="Anterola A."/>
            <person name="Aoki S."/>
            <person name="Ashton N."/>
            <person name="Barbazuk W.B."/>
            <person name="Barker E."/>
            <person name="Bennetzen J."/>
            <person name="Bezanilla M."/>
            <person name="Blankenship R."/>
            <person name="Cho S.H."/>
            <person name="Dutcher S."/>
            <person name="Estelle M."/>
            <person name="Fawcett J.A."/>
            <person name="Gundlach H."/>
            <person name="Hanada K."/>
            <person name="Heyl A."/>
            <person name="Hicks K.A."/>
            <person name="Hugh J."/>
            <person name="Lohr M."/>
            <person name="Mayer K."/>
            <person name="Melkozernov A."/>
            <person name="Murata T."/>
            <person name="Nelson D."/>
            <person name="Pils B."/>
            <person name="Prigge M."/>
            <person name="Reiss B."/>
            <person name="Renner T."/>
            <person name="Rombauts S."/>
            <person name="Rushton P."/>
            <person name="Sanderfoot A."/>
            <person name="Schween G."/>
            <person name="Shiu S.-H."/>
            <person name="Stueber K."/>
            <person name="Theodoulou F.L."/>
            <person name="Tu H."/>
            <person name="Van de Peer Y."/>
            <person name="Verrier P.J."/>
            <person name="Waters E."/>
            <person name="Wood A."/>
            <person name="Yang L."/>
            <person name="Cove D."/>
            <person name="Cuming A."/>
            <person name="Hasebe M."/>
            <person name="Lucas S."/>
            <person name="Mishler D.B."/>
            <person name="Reski R."/>
            <person name="Grigoriev I."/>
            <person name="Quatrano R.S."/>
            <person name="Boore J.L."/>
        </authorList>
    </citation>
    <scope>NUCLEOTIDE SEQUENCE [LARGE SCALE GENOMIC DNA]</scope>
    <source>
        <strain evidence="2 3">cv. Gransden 2004</strain>
    </source>
</reference>
<dbReference type="Gramene" id="Pp3c15_22020V3.2">
    <property type="protein sequence ID" value="PAC:32927743.CDS.1"/>
    <property type="gene ID" value="Pp3c15_22020"/>
</dbReference>
<evidence type="ECO:0000313" key="3">
    <source>
        <dbReference type="Proteomes" id="UP000006727"/>
    </source>
</evidence>
<dbReference type="AlphaFoldDB" id="A0A2K1JE22"/>
<proteinExistence type="predicted"/>
<reference evidence="1 3" key="2">
    <citation type="journal article" date="2018" name="Plant J.">
        <title>The Physcomitrella patens chromosome-scale assembly reveals moss genome structure and evolution.</title>
        <authorList>
            <person name="Lang D."/>
            <person name="Ullrich K.K."/>
            <person name="Murat F."/>
            <person name="Fuchs J."/>
            <person name="Jenkins J."/>
            <person name="Haas F.B."/>
            <person name="Piednoel M."/>
            <person name="Gundlach H."/>
            <person name="Van Bel M."/>
            <person name="Meyberg R."/>
            <person name="Vives C."/>
            <person name="Morata J."/>
            <person name="Symeonidi A."/>
            <person name="Hiss M."/>
            <person name="Muchero W."/>
            <person name="Kamisugi Y."/>
            <person name="Saleh O."/>
            <person name="Blanc G."/>
            <person name="Decker E.L."/>
            <person name="van Gessel N."/>
            <person name="Grimwood J."/>
            <person name="Hayes R.D."/>
            <person name="Graham S.W."/>
            <person name="Gunter L.E."/>
            <person name="McDaniel S.F."/>
            <person name="Hoernstein S.N.W."/>
            <person name="Larsson A."/>
            <person name="Li F.W."/>
            <person name="Perroud P.F."/>
            <person name="Phillips J."/>
            <person name="Ranjan P."/>
            <person name="Rokshar D.S."/>
            <person name="Rothfels C.J."/>
            <person name="Schneider L."/>
            <person name="Shu S."/>
            <person name="Stevenson D.W."/>
            <person name="Thummler F."/>
            <person name="Tillich M."/>
            <person name="Villarreal Aguilar J.C."/>
            <person name="Widiez T."/>
            <person name="Wong G.K."/>
            <person name="Wymore A."/>
            <person name="Zhang Y."/>
            <person name="Zimmer A.D."/>
            <person name="Quatrano R.S."/>
            <person name="Mayer K.F.X."/>
            <person name="Goodstein D."/>
            <person name="Casacuberta J.M."/>
            <person name="Vandepoele K."/>
            <person name="Reski R."/>
            <person name="Cuming A.C."/>
            <person name="Tuskan G.A."/>
            <person name="Maumus F."/>
            <person name="Salse J."/>
            <person name="Schmutz J."/>
            <person name="Rensing S.A."/>
        </authorList>
    </citation>
    <scope>NUCLEOTIDE SEQUENCE [LARGE SCALE GENOMIC DNA]</scope>
    <source>
        <strain evidence="2 3">cv. Gransden 2004</strain>
    </source>
</reference>
<evidence type="ECO:0000313" key="2">
    <source>
        <dbReference type="EnsemblPlants" id="PAC:32927742.CDS.1"/>
    </source>
</evidence>
<name>A0A2K1JE22_PHYPA</name>
<dbReference type="EMBL" id="ABEU02000015">
    <property type="protein sequence ID" value="PNR39783.1"/>
    <property type="molecule type" value="Genomic_DNA"/>
</dbReference>
<keyword evidence="3" id="KW-1185">Reference proteome</keyword>
<dbReference type="Proteomes" id="UP000006727">
    <property type="component" value="Chromosome 15"/>
</dbReference>
<dbReference type="EnsemblPlants" id="Pp3c15_22020V3.1">
    <property type="protein sequence ID" value="PAC:32927742.CDS.1"/>
    <property type="gene ID" value="Pp3c15_22020"/>
</dbReference>
<accession>A0A2K1JE22</accession>
<gene>
    <name evidence="1" type="ORF">PHYPA_020063</name>
</gene>
<reference evidence="2" key="3">
    <citation type="submission" date="2020-12" db="UniProtKB">
        <authorList>
            <consortium name="EnsemblPlants"/>
        </authorList>
    </citation>
    <scope>IDENTIFICATION</scope>
</reference>
<sequence>MGGVRLEIKDGRKTNFKKIRYAWPTRRSGDQGGKSRLRVESRTSATAAACVREVNLERGELSCILIFSTMLD</sequence>
<dbReference type="EnsemblPlants" id="Pp3c15_22020V3.2">
    <property type="protein sequence ID" value="PAC:32927743.CDS.1"/>
    <property type="gene ID" value="Pp3c15_22020"/>
</dbReference>
<evidence type="ECO:0000313" key="1">
    <source>
        <dbReference type="EMBL" id="PNR39783.1"/>
    </source>
</evidence>